<dbReference type="AlphaFoldDB" id="A0A5C4JHH3"/>
<reference evidence="1 2" key="1">
    <citation type="submission" date="2019-05" db="EMBL/GenBank/DDBJ databases">
        <title>Draft genome sequence of Actinomadura sp. 14C53.</title>
        <authorList>
            <person name="Saricaoglu S."/>
            <person name="Isik K."/>
        </authorList>
    </citation>
    <scope>NUCLEOTIDE SEQUENCE [LARGE SCALE GENOMIC DNA]</scope>
    <source>
        <strain evidence="1 2">14C53</strain>
    </source>
</reference>
<dbReference type="Proteomes" id="UP000309174">
    <property type="component" value="Unassembled WGS sequence"/>
</dbReference>
<keyword evidence="2" id="KW-1185">Reference proteome</keyword>
<evidence type="ECO:0000313" key="1">
    <source>
        <dbReference type="EMBL" id="TMR04923.1"/>
    </source>
</evidence>
<sequence>MEHTGHSSGLRAIIAAWKQAKRFGGWLILLNPARQVANLLATHLHTLTKAVDKAARALRDLL</sequence>
<accession>A0A5C4JHH3</accession>
<name>A0A5C4JHH3_9ACTN</name>
<dbReference type="Gene3D" id="3.30.750.24">
    <property type="entry name" value="STAS domain"/>
    <property type="match status" value="1"/>
</dbReference>
<dbReference type="SUPFAM" id="SSF52091">
    <property type="entry name" value="SpoIIaa-like"/>
    <property type="match status" value="1"/>
</dbReference>
<evidence type="ECO:0000313" key="2">
    <source>
        <dbReference type="Proteomes" id="UP000309174"/>
    </source>
</evidence>
<protein>
    <submittedName>
        <fullName evidence="1">Uncharacterized protein</fullName>
    </submittedName>
</protein>
<organism evidence="1 2">
    <name type="scientific">Actinomadura soli</name>
    <dbReference type="NCBI Taxonomy" id="2508997"/>
    <lineage>
        <taxon>Bacteria</taxon>
        <taxon>Bacillati</taxon>
        <taxon>Actinomycetota</taxon>
        <taxon>Actinomycetes</taxon>
        <taxon>Streptosporangiales</taxon>
        <taxon>Thermomonosporaceae</taxon>
        <taxon>Actinomadura</taxon>
    </lineage>
</organism>
<gene>
    <name evidence="1" type="ORF">ETD83_07700</name>
</gene>
<dbReference type="RefSeq" id="WP_138644364.1">
    <property type="nucleotide sequence ID" value="NZ_VCKW01000027.1"/>
</dbReference>
<dbReference type="EMBL" id="VCKW01000027">
    <property type="protein sequence ID" value="TMR04923.1"/>
    <property type="molecule type" value="Genomic_DNA"/>
</dbReference>
<comment type="caution">
    <text evidence="1">The sequence shown here is derived from an EMBL/GenBank/DDBJ whole genome shotgun (WGS) entry which is preliminary data.</text>
</comment>
<dbReference type="InterPro" id="IPR036513">
    <property type="entry name" value="STAS_dom_sf"/>
</dbReference>
<proteinExistence type="predicted"/>